<organism evidence="1">
    <name type="scientific">viral metagenome</name>
    <dbReference type="NCBI Taxonomy" id="1070528"/>
    <lineage>
        <taxon>unclassified sequences</taxon>
        <taxon>metagenomes</taxon>
        <taxon>organismal metagenomes</taxon>
    </lineage>
</organism>
<accession>A0A6C0I5M0</accession>
<proteinExistence type="predicted"/>
<dbReference type="AlphaFoldDB" id="A0A6C0I5M0"/>
<protein>
    <submittedName>
        <fullName evidence="1">Uncharacterized protein</fullName>
    </submittedName>
</protein>
<sequence>MNLKLKIQYLPENEKKQILWDLGISRMLYATYLNQPQLVESAIEDSHARYSKDETYHGLPLFWISIYLEQRVF</sequence>
<evidence type="ECO:0000313" key="1">
    <source>
        <dbReference type="EMBL" id="QHT87705.1"/>
    </source>
</evidence>
<name>A0A6C0I5M0_9ZZZZ</name>
<dbReference type="EMBL" id="MN740099">
    <property type="protein sequence ID" value="QHT87705.1"/>
    <property type="molecule type" value="Genomic_DNA"/>
</dbReference>
<reference evidence="1" key="1">
    <citation type="journal article" date="2020" name="Nature">
        <title>Giant virus diversity and host interactions through global metagenomics.</title>
        <authorList>
            <person name="Schulz F."/>
            <person name="Roux S."/>
            <person name="Paez-Espino D."/>
            <person name="Jungbluth S."/>
            <person name="Walsh D.A."/>
            <person name="Denef V.J."/>
            <person name="McMahon K.D."/>
            <person name="Konstantinidis K.T."/>
            <person name="Eloe-Fadrosh E.A."/>
            <person name="Kyrpides N.C."/>
            <person name="Woyke T."/>
        </authorList>
    </citation>
    <scope>NUCLEOTIDE SEQUENCE</scope>
    <source>
        <strain evidence="1">GVMAG-M-3300023184-190</strain>
    </source>
</reference>